<name>A0ABQ8SA35_PERAM</name>
<protein>
    <submittedName>
        <fullName evidence="2">Uncharacterized protein</fullName>
    </submittedName>
</protein>
<comment type="caution">
    <text evidence="2">The sequence shown here is derived from an EMBL/GenBank/DDBJ whole genome shotgun (WGS) entry which is preliminary data.</text>
</comment>
<feature type="transmembrane region" description="Helical" evidence="1">
    <location>
        <begin position="46"/>
        <end position="65"/>
    </location>
</feature>
<dbReference type="EMBL" id="JAJSOF020000031">
    <property type="protein sequence ID" value="KAJ4430917.1"/>
    <property type="molecule type" value="Genomic_DNA"/>
</dbReference>
<reference evidence="2 3" key="1">
    <citation type="journal article" date="2022" name="Allergy">
        <title>Genome assembly and annotation of Periplaneta americana reveal a comprehensive cockroach allergen profile.</title>
        <authorList>
            <person name="Wang L."/>
            <person name="Xiong Q."/>
            <person name="Saelim N."/>
            <person name="Wang L."/>
            <person name="Nong W."/>
            <person name="Wan A.T."/>
            <person name="Shi M."/>
            <person name="Liu X."/>
            <person name="Cao Q."/>
            <person name="Hui J.H.L."/>
            <person name="Sookrung N."/>
            <person name="Leung T.F."/>
            <person name="Tungtrongchitr A."/>
            <person name="Tsui S.K.W."/>
        </authorList>
    </citation>
    <scope>NUCLEOTIDE SEQUENCE [LARGE SCALE GENOMIC DNA]</scope>
    <source>
        <strain evidence="2">PWHHKU_190912</strain>
    </source>
</reference>
<sequence>MLCLAKESESDVKNGRVRYRDGAANSPLLHVQSFASHSITKAMKNLLVLLLVMVVPCAYQVGLLLERTQENGRNPRSLALVNNNNSDNDNDDDMFRCIRTGLHKICALRADSQLMSGMQVLAALCIRVD</sequence>
<keyword evidence="1" id="KW-1133">Transmembrane helix</keyword>
<gene>
    <name evidence="2" type="ORF">ANN_19510</name>
</gene>
<evidence type="ECO:0000313" key="3">
    <source>
        <dbReference type="Proteomes" id="UP001148838"/>
    </source>
</evidence>
<proteinExistence type="predicted"/>
<evidence type="ECO:0000256" key="1">
    <source>
        <dbReference type="SAM" id="Phobius"/>
    </source>
</evidence>
<evidence type="ECO:0000313" key="2">
    <source>
        <dbReference type="EMBL" id="KAJ4430917.1"/>
    </source>
</evidence>
<dbReference type="Proteomes" id="UP001148838">
    <property type="component" value="Unassembled WGS sequence"/>
</dbReference>
<organism evidence="2 3">
    <name type="scientific">Periplaneta americana</name>
    <name type="common">American cockroach</name>
    <name type="synonym">Blatta americana</name>
    <dbReference type="NCBI Taxonomy" id="6978"/>
    <lineage>
        <taxon>Eukaryota</taxon>
        <taxon>Metazoa</taxon>
        <taxon>Ecdysozoa</taxon>
        <taxon>Arthropoda</taxon>
        <taxon>Hexapoda</taxon>
        <taxon>Insecta</taxon>
        <taxon>Pterygota</taxon>
        <taxon>Neoptera</taxon>
        <taxon>Polyneoptera</taxon>
        <taxon>Dictyoptera</taxon>
        <taxon>Blattodea</taxon>
        <taxon>Blattoidea</taxon>
        <taxon>Blattidae</taxon>
        <taxon>Blattinae</taxon>
        <taxon>Periplaneta</taxon>
    </lineage>
</organism>
<keyword evidence="3" id="KW-1185">Reference proteome</keyword>
<accession>A0ABQ8SA35</accession>
<keyword evidence="1" id="KW-0472">Membrane</keyword>
<keyword evidence="1" id="KW-0812">Transmembrane</keyword>